<organism evidence="3 4">
    <name type="scientific">Myxacorys almedinensis A</name>
    <dbReference type="NCBI Taxonomy" id="2690445"/>
    <lineage>
        <taxon>Bacteria</taxon>
        <taxon>Bacillati</taxon>
        <taxon>Cyanobacteriota</taxon>
        <taxon>Cyanophyceae</taxon>
        <taxon>Leptolyngbyales</taxon>
        <taxon>Leptolyngbyaceae</taxon>
        <taxon>Myxacorys</taxon>
        <taxon>Myxacorys almedinensis</taxon>
    </lineage>
</organism>
<keyword evidence="4" id="KW-1185">Reference proteome</keyword>
<evidence type="ECO:0000256" key="1">
    <source>
        <dbReference type="SAM" id="Coils"/>
    </source>
</evidence>
<feature type="region of interest" description="Disordered" evidence="2">
    <location>
        <begin position="231"/>
        <end position="259"/>
    </location>
</feature>
<accession>A0A8J7Z645</accession>
<evidence type="ECO:0000256" key="2">
    <source>
        <dbReference type="SAM" id="MobiDB-lite"/>
    </source>
</evidence>
<evidence type="ECO:0000313" key="3">
    <source>
        <dbReference type="EMBL" id="NDJ16170.1"/>
    </source>
</evidence>
<feature type="compositionally biased region" description="Pro residues" evidence="2">
    <location>
        <begin position="351"/>
        <end position="365"/>
    </location>
</feature>
<feature type="coiled-coil region" evidence="1">
    <location>
        <begin position="97"/>
        <end position="124"/>
    </location>
</feature>
<dbReference type="Proteomes" id="UP000646053">
    <property type="component" value="Unassembled WGS sequence"/>
</dbReference>
<comment type="caution">
    <text evidence="3">The sequence shown here is derived from an EMBL/GenBank/DDBJ whole genome shotgun (WGS) entry which is preliminary data.</text>
</comment>
<name>A0A8J7Z645_9CYAN</name>
<feature type="region of interest" description="Disordered" evidence="2">
    <location>
        <begin position="304"/>
        <end position="369"/>
    </location>
</feature>
<keyword evidence="1" id="KW-0175">Coiled coil</keyword>
<dbReference type="EMBL" id="WVIE01000002">
    <property type="protein sequence ID" value="NDJ16170.1"/>
    <property type="molecule type" value="Genomic_DNA"/>
</dbReference>
<sequence length="409" mass="45071">MTAQKDQIQALIRDVDRVLQQPSPKFAWGTGSHTEQLRQVLKRVRHFLHQSLIKPIPTLNLPPALVSSENAQDVMQSVVQEMQEMRLGVLRPLHNEVSALMQQRTALLREIRQLETQRNEVLEAQTRTQTAPAATETIEQLGLVHDRADQVLTSLDTTLRVVFDALQRDMQAYQDSLSQGLDNLHTLGRQSEVMFSGLVGRLAEQLGRDASSYLRPGEFPDSEDLHSLAEASSSLEGNDAPAVLHREPEPASPKPPARERSIALPYAGTELPPEAAFGRVSPSSSNSIHTLTELIDQVTVSPASFHRQPNDTPVVYSVTPPEQTLGTTPAHITPLEHRPSQSTDRLSSSPPLSPAASPLPAPTPSIPKEAQSIFSLEGLGDDLFVEDDDLFVEDNDLFEDDDLFESDKP</sequence>
<gene>
    <name evidence="3" type="ORF">GS601_02515</name>
</gene>
<proteinExistence type="predicted"/>
<protein>
    <submittedName>
        <fullName evidence="3">Uncharacterized protein</fullName>
    </submittedName>
</protein>
<evidence type="ECO:0000313" key="4">
    <source>
        <dbReference type="Proteomes" id="UP000646053"/>
    </source>
</evidence>
<reference evidence="3" key="1">
    <citation type="submission" date="2019-12" db="EMBL/GenBank/DDBJ databases">
        <title>High-Quality draft genome sequences of three cyanobacteria isolated from the limestone walls of the Old Cathedral of Coimbra.</title>
        <authorList>
            <person name="Tiago I."/>
            <person name="Soares F."/>
            <person name="Portugal A."/>
        </authorList>
    </citation>
    <scope>NUCLEOTIDE SEQUENCE</scope>
    <source>
        <strain evidence="3">A</strain>
    </source>
</reference>
<dbReference type="RefSeq" id="WP_162421676.1">
    <property type="nucleotide sequence ID" value="NZ_WVIE01000002.1"/>
</dbReference>
<dbReference type="AlphaFoldDB" id="A0A8J7Z645"/>